<dbReference type="EMBL" id="JAEHFX010000003">
    <property type="protein sequence ID" value="MBK0402938.1"/>
    <property type="molecule type" value="Genomic_DNA"/>
</dbReference>
<accession>A0ABS1C0T4</accession>
<gene>
    <name evidence="1" type="ORF">I5M27_08060</name>
</gene>
<reference evidence="1 2" key="1">
    <citation type="submission" date="2020-12" db="EMBL/GenBank/DDBJ databases">
        <title>Bacterial novel species Adhaeribacter sp. BT258 isolated from soil.</title>
        <authorList>
            <person name="Jung H.-Y."/>
        </authorList>
    </citation>
    <scope>NUCLEOTIDE SEQUENCE [LARGE SCALE GENOMIC DNA]</scope>
    <source>
        <strain evidence="1 2">BT258</strain>
    </source>
</reference>
<dbReference type="RefSeq" id="WP_200505685.1">
    <property type="nucleotide sequence ID" value="NZ_JAEHFX010000003.1"/>
</dbReference>
<protein>
    <submittedName>
        <fullName evidence="1">Type IX secretion system membrane protein PorP/SprF</fullName>
    </submittedName>
</protein>
<dbReference type="Proteomes" id="UP000644147">
    <property type="component" value="Unassembled WGS sequence"/>
</dbReference>
<sequence length="342" mass="37918">MKKLLPAILFILLTGIIGTTFAQQRPQYSQYSLNNLLVNPAISGIENYTDVKLGFRKQWAGLEGAPSTFYTSFHTAIGKQDRNRINKTSMMRSAVRRPRYKVNKNNRFKKANPHHGFGGLVQADKTGIIQNTTINLTYAFHLPVTNRVKVAMGTATGINQFSLNRAMATTVTANDPALYSDRLNDVKMDLGFGTWIYSDQFFAGLSAMQLLANTETASQQTGFQRPGFAQPHFYLTGGYRFDINRDLTVVPSFMVKSAPTALTADLNVKAIVAERVWGGVSYRHKDAVSVLAGINISPLLEVAYSYDAVTSELRHASSGSHEIVLGLKLQNRGKAICPQWMW</sequence>
<dbReference type="InterPro" id="IPR019861">
    <property type="entry name" value="PorP/SprF_Bacteroidetes"/>
</dbReference>
<proteinExistence type="predicted"/>
<name>A0ABS1C0T4_9BACT</name>
<organism evidence="1 2">
    <name type="scientific">Adhaeribacter terrigena</name>
    <dbReference type="NCBI Taxonomy" id="2793070"/>
    <lineage>
        <taxon>Bacteria</taxon>
        <taxon>Pseudomonadati</taxon>
        <taxon>Bacteroidota</taxon>
        <taxon>Cytophagia</taxon>
        <taxon>Cytophagales</taxon>
        <taxon>Hymenobacteraceae</taxon>
        <taxon>Adhaeribacter</taxon>
    </lineage>
</organism>
<evidence type="ECO:0000313" key="1">
    <source>
        <dbReference type="EMBL" id="MBK0402938.1"/>
    </source>
</evidence>
<dbReference type="NCBIfam" id="TIGR03519">
    <property type="entry name" value="T9SS_PorP_fam"/>
    <property type="match status" value="1"/>
</dbReference>
<evidence type="ECO:0000313" key="2">
    <source>
        <dbReference type="Proteomes" id="UP000644147"/>
    </source>
</evidence>
<keyword evidence="2" id="KW-1185">Reference proteome</keyword>
<comment type="caution">
    <text evidence="1">The sequence shown here is derived from an EMBL/GenBank/DDBJ whole genome shotgun (WGS) entry which is preliminary data.</text>
</comment>
<dbReference type="Pfam" id="PF11751">
    <property type="entry name" value="PorP_SprF"/>
    <property type="match status" value="1"/>
</dbReference>